<dbReference type="Proteomes" id="UP000499080">
    <property type="component" value="Unassembled WGS sequence"/>
</dbReference>
<feature type="non-terminal residue" evidence="1">
    <location>
        <position position="1"/>
    </location>
</feature>
<proteinExistence type="predicted"/>
<protein>
    <submittedName>
        <fullName evidence="1">Uncharacterized protein</fullName>
    </submittedName>
</protein>
<evidence type="ECO:0000313" key="2">
    <source>
        <dbReference type="Proteomes" id="UP000499080"/>
    </source>
</evidence>
<accession>A0A4Y2JZW4</accession>
<dbReference type="AlphaFoldDB" id="A0A4Y2JZW4"/>
<keyword evidence="2" id="KW-1185">Reference proteome</keyword>
<gene>
    <name evidence="1" type="ORF">AVEN_1711-2_1</name>
</gene>
<sequence length="76" mass="8568">FFKISLPFGRSCKPRSQVHHVVARRKPQVEIDDVRCQSLDDKYEFHCGSMMMLVVGGGNHPAGPRMTRLNNSLLNG</sequence>
<dbReference type="EMBL" id="BGPR01004073">
    <property type="protein sequence ID" value="GBM95620.1"/>
    <property type="molecule type" value="Genomic_DNA"/>
</dbReference>
<comment type="caution">
    <text evidence="1">The sequence shown here is derived from an EMBL/GenBank/DDBJ whole genome shotgun (WGS) entry which is preliminary data.</text>
</comment>
<evidence type="ECO:0000313" key="1">
    <source>
        <dbReference type="EMBL" id="GBM95620.1"/>
    </source>
</evidence>
<dbReference type="OrthoDB" id="10420846at2759"/>
<reference evidence="1 2" key="1">
    <citation type="journal article" date="2019" name="Sci. Rep.">
        <title>Orb-weaving spider Araneus ventricosus genome elucidates the spidroin gene catalogue.</title>
        <authorList>
            <person name="Kono N."/>
            <person name="Nakamura H."/>
            <person name="Ohtoshi R."/>
            <person name="Moran D.A.P."/>
            <person name="Shinohara A."/>
            <person name="Yoshida Y."/>
            <person name="Fujiwara M."/>
            <person name="Mori M."/>
            <person name="Tomita M."/>
            <person name="Arakawa K."/>
        </authorList>
    </citation>
    <scope>NUCLEOTIDE SEQUENCE [LARGE SCALE GENOMIC DNA]</scope>
</reference>
<name>A0A4Y2JZW4_ARAVE</name>
<organism evidence="1 2">
    <name type="scientific">Araneus ventricosus</name>
    <name type="common">Orbweaver spider</name>
    <name type="synonym">Epeira ventricosa</name>
    <dbReference type="NCBI Taxonomy" id="182803"/>
    <lineage>
        <taxon>Eukaryota</taxon>
        <taxon>Metazoa</taxon>
        <taxon>Ecdysozoa</taxon>
        <taxon>Arthropoda</taxon>
        <taxon>Chelicerata</taxon>
        <taxon>Arachnida</taxon>
        <taxon>Araneae</taxon>
        <taxon>Araneomorphae</taxon>
        <taxon>Entelegynae</taxon>
        <taxon>Araneoidea</taxon>
        <taxon>Araneidae</taxon>
        <taxon>Araneus</taxon>
    </lineage>
</organism>